<keyword evidence="3" id="KW-1185">Reference proteome</keyword>
<evidence type="ECO:0000256" key="1">
    <source>
        <dbReference type="SAM" id="SignalP"/>
    </source>
</evidence>
<protein>
    <submittedName>
        <fullName evidence="2">Dihaem cytochrome c</fullName>
    </submittedName>
</protein>
<dbReference type="STRING" id="415747.SAMN03097708_00682"/>
<feature type="signal peptide" evidence="1">
    <location>
        <begin position="1"/>
        <end position="23"/>
    </location>
</feature>
<dbReference type="InterPro" id="IPR018588">
    <property type="entry name" value="Dihaem_cytochrome-c"/>
</dbReference>
<gene>
    <name evidence="2" type="ORF">SAMN03097708_00682</name>
</gene>
<dbReference type="AlphaFoldDB" id="A0A1G5PRS5"/>
<keyword evidence="1" id="KW-0732">Signal</keyword>
<evidence type="ECO:0000313" key="2">
    <source>
        <dbReference type="EMBL" id="SCZ52152.1"/>
    </source>
</evidence>
<reference evidence="2 3" key="1">
    <citation type="submission" date="2016-10" db="EMBL/GenBank/DDBJ databases">
        <authorList>
            <person name="de Groot N.N."/>
        </authorList>
    </citation>
    <scope>NUCLEOTIDE SEQUENCE [LARGE SCALE GENOMIC DNA]</scope>
    <source>
        <strain evidence="2 3">HLD2</strain>
    </source>
</reference>
<dbReference type="EMBL" id="FMWD01000002">
    <property type="protein sequence ID" value="SCZ52152.1"/>
    <property type="molecule type" value="Genomic_DNA"/>
</dbReference>
<name>A0A1G5PRS5_9GAMM</name>
<sequence length="186" mass="20828">MNWKRAALWACVASLTMTAAAMAEKEQLPNGTRELPGVQKAADFVPPASPDYRDACGTCHFAYPAGLLPPQSWERILTGLNDHFGEKVELSRRELSNARRYLLNNAAGRGPHPLPYELLRSLGEEVTPLRITMIPYFVEKHAGLPREAVRGNPQVRFLSHCDACHTRADEGRFSEDEVEIPDFTDR</sequence>
<accession>A0A1G5PRS5</accession>
<dbReference type="Proteomes" id="UP000199648">
    <property type="component" value="Unassembled WGS sequence"/>
</dbReference>
<evidence type="ECO:0000313" key="3">
    <source>
        <dbReference type="Proteomes" id="UP000199648"/>
    </source>
</evidence>
<dbReference type="RefSeq" id="WP_175452420.1">
    <property type="nucleotide sequence ID" value="NZ_FMWD01000002.1"/>
</dbReference>
<dbReference type="Pfam" id="PF09626">
    <property type="entry name" value="DHC"/>
    <property type="match status" value="1"/>
</dbReference>
<feature type="chain" id="PRO_5011769319" evidence="1">
    <location>
        <begin position="24"/>
        <end position="186"/>
    </location>
</feature>
<proteinExistence type="predicted"/>
<organism evidence="2 3">
    <name type="scientific">Thiohalomonas denitrificans</name>
    <dbReference type="NCBI Taxonomy" id="415747"/>
    <lineage>
        <taxon>Bacteria</taxon>
        <taxon>Pseudomonadati</taxon>
        <taxon>Pseudomonadota</taxon>
        <taxon>Gammaproteobacteria</taxon>
        <taxon>Thiohalomonadales</taxon>
        <taxon>Thiohalomonadaceae</taxon>
        <taxon>Thiohalomonas</taxon>
    </lineage>
</organism>